<dbReference type="GO" id="GO:0099095">
    <property type="term" value="F:ligand-gated monoatomic anion channel activity"/>
    <property type="evidence" value="ECO:0007669"/>
    <property type="project" value="UniProtKB-ARBA"/>
</dbReference>
<dbReference type="InterPro" id="IPR038050">
    <property type="entry name" value="Neuro_actylchol_rec"/>
</dbReference>
<keyword evidence="16" id="KW-1185">Reference proteome</keyword>
<keyword evidence="5 12" id="KW-0812">Transmembrane</keyword>
<dbReference type="AlphaFoldDB" id="A0AAE1TXR6"/>
<evidence type="ECO:0000259" key="14">
    <source>
        <dbReference type="Pfam" id="PF02932"/>
    </source>
</evidence>
<feature type="transmembrane region" description="Helical" evidence="12">
    <location>
        <begin position="251"/>
        <end position="272"/>
    </location>
</feature>
<dbReference type="Pfam" id="PF02931">
    <property type="entry name" value="Neur_chan_LBD"/>
    <property type="match status" value="1"/>
</dbReference>
<evidence type="ECO:0000256" key="5">
    <source>
        <dbReference type="ARBA" id="ARBA00022692"/>
    </source>
</evidence>
<feature type="domain" description="Neurotransmitter-gated ion-channel ligand-binding" evidence="13">
    <location>
        <begin position="83"/>
        <end position="199"/>
    </location>
</feature>
<dbReference type="GO" id="GO:0005254">
    <property type="term" value="F:chloride channel activity"/>
    <property type="evidence" value="ECO:0007669"/>
    <property type="project" value="UniProtKB-ARBA"/>
</dbReference>
<feature type="transmembrane region" description="Helical" evidence="12">
    <location>
        <begin position="316"/>
        <end position="336"/>
    </location>
</feature>
<evidence type="ECO:0000259" key="13">
    <source>
        <dbReference type="Pfam" id="PF02931"/>
    </source>
</evidence>
<evidence type="ECO:0000256" key="11">
    <source>
        <dbReference type="SAM" id="MobiDB-lite"/>
    </source>
</evidence>
<evidence type="ECO:0000313" key="15">
    <source>
        <dbReference type="EMBL" id="KAK4301311.1"/>
    </source>
</evidence>
<dbReference type="InterPro" id="IPR006202">
    <property type="entry name" value="Neur_chan_lig-bd"/>
</dbReference>
<gene>
    <name evidence="15" type="ORF">Pmani_026540</name>
</gene>
<evidence type="ECO:0000256" key="12">
    <source>
        <dbReference type="SAM" id="Phobius"/>
    </source>
</evidence>
<reference evidence="15" key="1">
    <citation type="submission" date="2023-11" db="EMBL/GenBank/DDBJ databases">
        <title>Genome assemblies of two species of porcelain crab, Petrolisthes cinctipes and Petrolisthes manimaculis (Anomura: Porcellanidae).</title>
        <authorList>
            <person name="Angst P."/>
        </authorList>
    </citation>
    <scope>NUCLEOTIDE SEQUENCE</scope>
    <source>
        <strain evidence="15">PB745_02</strain>
        <tissue evidence="15">Gill</tissue>
    </source>
</reference>
<name>A0AAE1TXR6_9EUCA</name>
<dbReference type="SUPFAM" id="SSF90112">
    <property type="entry name" value="Neurotransmitter-gated ion-channel transmembrane pore"/>
    <property type="match status" value="1"/>
</dbReference>
<organism evidence="15 16">
    <name type="scientific">Petrolisthes manimaculis</name>
    <dbReference type="NCBI Taxonomy" id="1843537"/>
    <lineage>
        <taxon>Eukaryota</taxon>
        <taxon>Metazoa</taxon>
        <taxon>Ecdysozoa</taxon>
        <taxon>Arthropoda</taxon>
        <taxon>Crustacea</taxon>
        <taxon>Multicrustacea</taxon>
        <taxon>Malacostraca</taxon>
        <taxon>Eumalacostraca</taxon>
        <taxon>Eucarida</taxon>
        <taxon>Decapoda</taxon>
        <taxon>Pleocyemata</taxon>
        <taxon>Anomura</taxon>
        <taxon>Galatheoidea</taxon>
        <taxon>Porcellanidae</taxon>
        <taxon>Petrolisthes</taxon>
    </lineage>
</organism>
<dbReference type="InterPro" id="IPR006028">
    <property type="entry name" value="GABAA/Glycine_rcpt"/>
</dbReference>
<dbReference type="Gene3D" id="1.20.58.390">
    <property type="entry name" value="Neurotransmitter-gated ion-channel transmembrane domain"/>
    <property type="match status" value="1"/>
</dbReference>
<comment type="subcellular location">
    <subcellularLocation>
        <location evidence="2">Cell membrane</location>
    </subcellularLocation>
    <subcellularLocation>
        <location evidence="1">Membrane</location>
        <topology evidence="1">Multi-pass membrane protein</topology>
    </subcellularLocation>
</comment>
<evidence type="ECO:0000313" key="16">
    <source>
        <dbReference type="Proteomes" id="UP001292094"/>
    </source>
</evidence>
<dbReference type="Pfam" id="PF02932">
    <property type="entry name" value="Neur_chan_memb"/>
    <property type="match status" value="1"/>
</dbReference>
<feature type="region of interest" description="Disordered" evidence="11">
    <location>
        <begin position="421"/>
        <end position="502"/>
    </location>
</feature>
<evidence type="ECO:0000256" key="1">
    <source>
        <dbReference type="ARBA" id="ARBA00004141"/>
    </source>
</evidence>
<evidence type="ECO:0000256" key="6">
    <source>
        <dbReference type="ARBA" id="ARBA00022729"/>
    </source>
</evidence>
<dbReference type="GO" id="GO:0005230">
    <property type="term" value="F:extracellular ligand-gated monoatomic ion channel activity"/>
    <property type="evidence" value="ECO:0007669"/>
    <property type="project" value="InterPro"/>
</dbReference>
<feature type="compositionally biased region" description="Low complexity" evidence="11">
    <location>
        <begin position="385"/>
        <end position="396"/>
    </location>
</feature>
<evidence type="ECO:0000256" key="4">
    <source>
        <dbReference type="ARBA" id="ARBA00022475"/>
    </source>
</evidence>
<dbReference type="PANTHER" id="PTHR18945">
    <property type="entry name" value="NEUROTRANSMITTER GATED ION CHANNEL"/>
    <property type="match status" value="1"/>
</dbReference>
<accession>A0AAE1TXR6</accession>
<keyword evidence="7 12" id="KW-1133">Transmembrane helix</keyword>
<feature type="compositionally biased region" description="Acidic residues" evidence="11">
    <location>
        <begin position="353"/>
        <end position="384"/>
    </location>
</feature>
<feature type="domain" description="Neurotransmitter-gated ion-channel transmembrane" evidence="14">
    <location>
        <begin position="256"/>
        <end position="337"/>
    </location>
</feature>
<comment type="caution">
    <text evidence="15">The sequence shown here is derived from an EMBL/GenBank/DDBJ whole genome shotgun (WGS) entry which is preliminary data.</text>
</comment>
<dbReference type="CDD" id="cd19049">
    <property type="entry name" value="LGIC_TM_anion"/>
    <property type="match status" value="1"/>
</dbReference>
<evidence type="ECO:0000256" key="8">
    <source>
        <dbReference type="ARBA" id="ARBA00023065"/>
    </source>
</evidence>
<keyword evidence="6" id="KW-0732">Signal</keyword>
<evidence type="ECO:0000256" key="2">
    <source>
        <dbReference type="ARBA" id="ARBA00004236"/>
    </source>
</evidence>
<keyword evidence="4" id="KW-1003">Cell membrane</keyword>
<evidence type="ECO:0000256" key="7">
    <source>
        <dbReference type="ARBA" id="ARBA00022989"/>
    </source>
</evidence>
<dbReference type="GO" id="GO:0004888">
    <property type="term" value="F:transmembrane signaling receptor activity"/>
    <property type="evidence" value="ECO:0007669"/>
    <property type="project" value="InterPro"/>
</dbReference>
<proteinExistence type="predicted"/>
<keyword evidence="8" id="KW-0406">Ion transport</keyword>
<protein>
    <submittedName>
        <fullName evidence="15">Uncharacterized protein</fullName>
    </submittedName>
</protein>
<dbReference type="EMBL" id="JAWZYT010002894">
    <property type="protein sequence ID" value="KAK4301311.1"/>
    <property type="molecule type" value="Genomic_DNA"/>
</dbReference>
<dbReference type="InterPro" id="IPR036734">
    <property type="entry name" value="Neur_chan_lig-bd_sf"/>
</dbReference>
<evidence type="ECO:0000256" key="9">
    <source>
        <dbReference type="ARBA" id="ARBA00023136"/>
    </source>
</evidence>
<keyword evidence="3" id="KW-0813">Transport</keyword>
<dbReference type="GO" id="GO:0005886">
    <property type="term" value="C:plasma membrane"/>
    <property type="evidence" value="ECO:0007669"/>
    <property type="project" value="UniProtKB-SubCell"/>
</dbReference>
<feature type="transmembrane region" description="Helical" evidence="12">
    <location>
        <begin position="279"/>
        <end position="296"/>
    </location>
</feature>
<feature type="region of interest" description="Disordered" evidence="11">
    <location>
        <begin position="1"/>
        <end position="33"/>
    </location>
</feature>
<feature type="region of interest" description="Disordered" evidence="11">
    <location>
        <begin position="349"/>
        <end position="396"/>
    </location>
</feature>
<feature type="non-terminal residue" evidence="15">
    <location>
        <position position="502"/>
    </location>
</feature>
<dbReference type="PRINTS" id="PR00252">
    <property type="entry name" value="NRIONCHANNEL"/>
</dbReference>
<evidence type="ECO:0000256" key="10">
    <source>
        <dbReference type="ARBA" id="ARBA00023303"/>
    </source>
</evidence>
<dbReference type="InterPro" id="IPR036719">
    <property type="entry name" value="Neuro-gated_channel_TM_sf"/>
</dbReference>
<dbReference type="PRINTS" id="PR00253">
    <property type="entry name" value="GABAARECEPTR"/>
</dbReference>
<dbReference type="Proteomes" id="UP001292094">
    <property type="component" value="Unassembled WGS sequence"/>
</dbReference>
<dbReference type="InterPro" id="IPR006029">
    <property type="entry name" value="Neurotrans-gated_channel_TM"/>
</dbReference>
<feature type="compositionally biased region" description="Low complexity" evidence="11">
    <location>
        <begin position="427"/>
        <end position="488"/>
    </location>
</feature>
<dbReference type="SUPFAM" id="SSF63712">
    <property type="entry name" value="Nicotinic receptor ligand binding domain-like"/>
    <property type="match status" value="1"/>
</dbReference>
<keyword evidence="10" id="KW-0407">Ion channel</keyword>
<sequence>VSSSGVSSSGVSSSGVSSSGVSSSGVSSSGVSSSGVASQQVEMVWWGGEQLLSAVLCCLLLAPPVSSTGGRVQHLTPSGNISNLLDNLLKGYDHKIRPSYGGEPTTVEIDIEVRSMGQISEMDMSFSMDCYFRQSWVDDRLTFSHLDDDLTLSLAVLDKLWKPDTFIYNGKKSYVHLITTPNKFVRLYRNGRILYSSRWNTDRQVVIAPDLMLSQFDLIATPSGFENTTRRAGEFSTLLASFYLQRHMGNFLIQVYGPCILLVVLSWVSFWLNREATSDRISLGITTVLTMTFLGLEARTDLPKVSYSTALDLFVWISYGFIFATIIEFAFVHLFTKVGSGEVYLSEACSEAGSEDEGDDDREQQVGEDDDEEEEEEEEEEPDTESSTSTSVQLSSRSPSAWCSSLHRPWWACKPELPGDLPPPALRPTHTTTTTARVGIRPTPTTTHTTTTARVAGTAGESAATAETTTTNTTTTTTTTGAKSKTTGQQQQRNANELRLLH</sequence>
<dbReference type="InterPro" id="IPR006201">
    <property type="entry name" value="Neur_channel"/>
</dbReference>
<keyword evidence="9 12" id="KW-0472">Membrane</keyword>
<evidence type="ECO:0000256" key="3">
    <source>
        <dbReference type="ARBA" id="ARBA00022448"/>
    </source>
</evidence>
<dbReference type="Gene3D" id="2.70.170.10">
    <property type="entry name" value="Neurotransmitter-gated ion-channel ligand-binding domain"/>
    <property type="match status" value="1"/>
</dbReference>